<feature type="domain" description="DDE-1" evidence="1">
    <location>
        <begin position="1"/>
        <end position="47"/>
    </location>
</feature>
<dbReference type="EMBL" id="JH711583">
    <property type="protein sequence ID" value="EIW78069.1"/>
    <property type="molecule type" value="Genomic_DNA"/>
</dbReference>
<dbReference type="AlphaFoldDB" id="A0A5M3MFN0"/>
<name>A0A5M3MFN0_CONPW</name>
<evidence type="ECO:0000313" key="3">
    <source>
        <dbReference type="Proteomes" id="UP000053558"/>
    </source>
</evidence>
<dbReference type="OMA" id="HETHAIC"/>
<dbReference type="RefSeq" id="XP_007771745.1">
    <property type="nucleotide sequence ID" value="XM_007773555.1"/>
</dbReference>
<reference evidence="3" key="1">
    <citation type="journal article" date="2012" name="Science">
        <title>The Paleozoic origin of enzymatic lignin decomposition reconstructed from 31 fungal genomes.</title>
        <authorList>
            <person name="Floudas D."/>
            <person name="Binder M."/>
            <person name="Riley R."/>
            <person name="Barry K."/>
            <person name="Blanchette R.A."/>
            <person name="Henrissat B."/>
            <person name="Martinez A.T."/>
            <person name="Otillar R."/>
            <person name="Spatafora J.W."/>
            <person name="Yadav J.S."/>
            <person name="Aerts A."/>
            <person name="Benoit I."/>
            <person name="Boyd A."/>
            <person name="Carlson A."/>
            <person name="Copeland A."/>
            <person name="Coutinho P.M."/>
            <person name="de Vries R.P."/>
            <person name="Ferreira P."/>
            <person name="Findley K."/>
            <person name="Foster B."/>
            <person name="Gaskell J."/>
            <person name="Glotzer D."/>
            <person name="Gorecki P."/>
            <person name="Heitman J."/>
            <person name="Hesse C."/>
            <person name="Hori C."/>
            <person name="Igarashi K."/>
            <person name="Jurgens J.A."/>
            <person name="Kallen N."/>
            <person name="Kersten P."/>
            <person name="Kohler A."/>
            <person name="Kuees U."/>
            <person name="Kumar T.K.A."/>
            <person name="Kuo A."/>
            <person name="LaButti K."/>
            <person name="Larrondo L.F."/>
            <person name="Lindquist E."/>
            <person name="Ling A."/>
            <person name="Lombard V."/>
            <person name="Lucas S."/>
            <person name="Lundell T."/>
            <person name="Martin R."/>
            <person name="McLaughlin D.J."/>
            <person name="Morgenstern I."/>
            <person name="Morin E."/>
            <person name="Murat C."/>
            <person name="Nagy L.G."/>
            <person name="Nolan M."/>
            <person name="Ohm R.A."/>
            <person name="Patyshakuliyeva A."/>
            <person name="Rokas A."/>
            <person name="Ruiz-Duenas F.J."/>
            <person name="Sabat G."/>
            <person name="Salamov A."/>
            <person name="Samejima M."/>
            <person name="Schmutz J."/>
            <person name="Slot J.C."/>
            <person name="St John F."/>
            <person name="Stenlid J."/>
            <person name="Sun H."/>
            <person name="Sun S."/>
            <person name="Syed K."/>
            <person name="Tsang A."/>
            <person name="Wiebenga A."/>
            <person name="Young D."/>
            <person name="Pisabarro A."/>
            <person name="Eastwood D.C."/>
            <person name="Martin F."/>
            <person name="Cullen D."/>
            <person name="Grigoriev I.V."/>
            <person name="Hibbett D.S."/>
        </authorList>
    </citation>
    <scope>NUCLEOTIDE SEQUENCE [LARGE SCALE GENOMIC DNA]</scope>
    <source>
        <strain evidence="3">RWD-64-598 SS2</strain>
    </source>
</reference>
<feature type="non-terminal residue" evidence="2">
    <location>
        <position position="94"/>
    </location>
</feature>
<sequence length="94" mass="10769">DGHGSHVTSEMVRIGFDNDVMLYCLPPHTTHRLQPCDVGAFGPLKKFWFTAIEWYLRLTGRELGTNHVPLIYMLARRAAFQPRTLLRAWSKSGI</sequence>
<dbReference type="GeneID" id="19206912"/>
<dbReference type="KEGG" id="cput:CONPUDRAFT_42105"/>
<feature type="non-terminal residue" evidence="2">
    <location>
        <position position="1"/>
    </location>
</feature>
<dbReference type="Pfam" id="PF03184">
    <property type="entry name" value="DDE_1"/>
    <property type="match status" value="1"/>
</dbReference>
<accession>A0A5M3MFN0</accession>
<gene>
    <name evidence="2" type="ORF">CONPUDRAFT_42105</name>
</gene>
<dbReference type="GO" id="GO:0003676">
    <property type="term" value="F:nucleic acid binding"/>
    <property type="evidence" value="ECO:0007669"/>
    <property type="project" value="InterPro"/>
</dbReference>
<dbReference type="Proteomes" id="UP000053558">
    <property type="component" value="Unassembled WGS sequence"/>
</dbReference>
<proteinExistence type="predicted"/>
<evidence type="ECO:0000259" key="1">
    <source>
        <dbReference type="Pfam" id="PF03184"/>
    </source>
</evidence>
<evidence type="ECO:0000313" key="2">
    <source>
        <dbReference type="EMBL" id="EIW78069.1"/>
    </source>
</evidence>
<dbReference type="InterPro" id="IPR004875">
    <property type="entry name" value="DDE_SF_endonuclease_dom"/>
</dbReference>
<comment type="caution">
    <text evidence="2">The sequence shown here is derived from an EMBL/GenBank/DDBJ whole genome shotgun (WGS) entry which is preliminary data.</text>
</comment>
<dbReference type="OrthoDB" id="2646666at2759"/>
<organism evidence="2 3">
    <name type="scientific">Coniophora puteana (strain RWD-64-598)</name>
    <name type="common">Brown rot fungus</name>
    <dbReference type="NCBI Taxonomy" id="741705"/>
    <lineage>
        <taxon>Eukaryota</taxon>
        <taxon>Fungi</taxon>
        <taxon>Dikarya</taxon>
        <taxon>Basidiomycota</taxon>
        <taxon>Agaricomycotina</taxon>
        <taxon>Agaricomycetes</taxon>
        <taxon>Agaricomycetidae</taxon>
        <taxon>Boletales</taxon>
        <taxon>Coniophorineae</taxon>
        <taxon>Coniophoraceae</taxon>
        <taxon>Coniophora</taxon>
    </lineage>
</organism>
<protein>
    <recommendedName>
        <fullName evidence="1">DDE-1 domain-containing protein</fullName>
    </recommendedName>
</protein>
<keyword evidence="3" id="KW-1185">Reference proteome</keyword>